<dbReference type="GO" id="GO:0008556">
    <property type="term" value="F:P-type potassium transmembrane transporter activity"/>
    <property type="evidence" value="ECO:0007669"/>
    <property type="project" value="InterPro"/>
</dbReference>
<dbReference type="RefSeq" id="WP_102242587.1">
    <property type="nucleotide sequence ID" value="NZ_CP025704.1"/>
</dbReference>
<sequence length="563" mass="61015">MNGYDLLQVIIALFFLILFTPILGAFFHKSLSGQSTLLGKIARPFEKLLYLLIGVDEKEEMTWSQYLKAVLAFNFIGFLFVFFVLLFQGSLPLNPANLPNLSWHLAFNTAVSFMTNTNWQSYAGEATMSHFSQMVALTGQNFLSAATGISVMLVVIRAFKNNQSKKLGNFWVDLNRSVIYILLPLAVLWAVLLSSQGVIDNLSAPVTVKTLEGKEQVIAQGPAASQIAIKQLGTNGGGFFNTNSAHPYENPTPFSNFLQLLAILIIPAALTMTFGYMLGKPREGWILFSAMLIVLVLGLGISLWSEFQSNALTAHHYAMEGKEVRFGVTNSVLWSTFTTAASNGSVNAMHSSLTPMAGGIAMLNMLFGEIIFGGAGSGLYGMLLYVILTVFIAGLMVGRTPEYLGKKIEAFDIKMAIMGILAPSFVILFGTAFSLLTPSIMSSLMHKGSHGFSEIFYAFTSTAGNNGSAFAGLSANTPILNTLLGISMLIGRFAVILPVMALAGNISQKKIMPESVGTFKTDNFLFVFLLVGVIVIVGALTFFPALSLGPIIEQIMFIQEKTF</sequence>
<feature type="transmembrane region" description="Helical" evidence="1">
    <location>
        <begin position="285"/>
        <end position="304"/>
    </location>
</feature>
<evidence type="ECO:0000313" key="2">
    <source>
        <dbReference type="EMBL" id="AUN97292.1"/>
    </source>
</evidence>
<name>A0A2K9NP68_BACTC</name>
<dbReference type="GO" id="GO:0030955">
    <property type="term" value="F:potassium ion binding"/>
    <property type="evidence" value="ECO:0007669"/>
    <property type="project" value="UniProtKB-UniRule"/>
</dbReference>
<dbReference type="PANTHER" id="PTHR30607:SF2">
    <property type="entry name" value="POTASSIUM-TRANSPORTING ATPASE POTASSIUM-BINDING SUBUNIT"/>
    <property type="match status" value="1"/>
</dbReference>
<keyword evidence="1" id="KW-0633">Potassium transport</keyword>
<feature type="transmembrane region" description="Helical" evidence="1">
    <location>
        <begin position="257"/>
        <end position="278"/>
    </location>
</feature>
<dbReference type="NCBIfam" id="TIGR00680">
    <property type="entry name" value="kdpA"/>
    <property type="match status" value="1"/>
</dbReference>
<comment type="function">
    <text evidence="1">Part of the high-affinity ATP-driven potassium transport (or Kdp) system, which catalyzes the hydrolysis of ATP coupled with the electrogenic transport of potassium into the cytoplasm. This subunit binds the extracellular potassium ions and delivers the ions to the membrane domain of KdpB through an intramembrane tunnel.</text>
</comment>
<accession>A0A2K9NP68</accession>
<comment type="similarity">
    <text evidence="1">Belongs to the KdpA family.</text>
</comment>
<dbReference type="Proteomes" id="UP000235584">
    <property type="component" value="Chromosome"/>
</dbReference>
<feature type="transmembrane region" description="Helical" evidence="1">
    <location>
        <begin position="483"/>
        <end position="503"/>
    </location>
</feature>
<reference evidence="2 3" key="1">
    <citation type="submission" date="2018-01" db="EMBL/GenBank/DDBJ databases">
        <title>Complete genome sequence of Bacteriovorax stolpii DSM12778.</title>
        <authorList>
            <person name="Tang B."/>
            <person name="Chang J."/>
        </authorList>
    </citation>
    <scope>NUCLEOTIDE SEQUENCE [LARGE SCALE GENOMIC DNA]</scope>
    <source>
        <strain evidence="2 3">DSM 12778</strain>
    </source>
</reference>
<comment type="subunit">
    <text evidence="1">The system is composed of three essential subunits: KdpA, KdpB and KdpC.</text>
</comment>
<dbReference type="KEGG" id="bsto:C0V70_04030"/>
<feature type="transmembrane region" description="Helical" evidence="1">
    <location>
        <begin position="524"/>
        <end position="546"/>
    </location>
</feature>
<evidence type="ECO:0000313" key="3">
    <source>
        <dbReference type="Proteomes" id="UP000235584"/>
    </source>
</evidence>
<feature type="transmembrane region" description="Helical" evidence="1">
    <location>
        <begin position="324"/>
        <end position="341"/>
    </location>
</feature>
<dbReference type="Pfam" id="PF03814">
    <property type="entry name" value="KdpA"/>
    <property type="match status" value="1"/>
</dbReference>
<proteinExistence type="inferred from homology"/>
<organism evidence="2 3">
    <name type="scientific">Bacteriovorax stolpii</name>
    <name type="common">Bdellovibrio stolpii</name>
    <dbReference type="NCBI Taxonomy" id="960"/>
    <lineage>
        <taxon>Bacteria</taxon>
        <taxon>Pseudomonadati</taxon>
        <taxon>Bdellovibrionota</taxon>
        <taxon>Bacteriovoracia</taxon>
        <taxon>Bacteriovoracales</taxon>
        <taxon>Bacteriovoracaceae</taxon>
        <taxon>Bacteriovorax</taxon>
    </lineage>
</organism>
<keyword evidence="1" id="KW-1133">Transmembrane helix</keyword>
<feature type="transmembrane region" description="Helical" evidence="1">
    <location>
        <begin position="179"/>
        <end position="199"/>
    </location>
</feature>
<feature type="transmembrane region" description="Helical" evidence="1">
    <location>
        <begin position="378"/>
        <end position="397"/>
    </location>
</feature>
<gene>
    <name evidence="1" type="primary">kdpA</name>
    <name evidence="2" type="ORF">C0V70_04030</name>
</gene>
<dbReference type="GO" id="GO:0005886">
    <property type="term" value="C:plasma membrane"/>
    <property type="evidence" value="ECO:0007669"/>
    <property type="project" value="UniProtKB-SubCell"/>
</dbReference>
<dbReference type="InterPro" id="IPR004623">
    <property type="entry name" value="KdpA"/>
</dbReference>
<feature type="transmembrane region" description="Helical" evidence="1">
    <location>
        <begin position="417"/>
        <end position="436"/>
    </location>
</feature>
<keyword evidence="1" id="KW-0472">Membrane</keyword>
<feature type="transmembrane region" description="Helical" evidence="1">
    <location>
        <begin position="6"/>
        <end position="27"/>
    </location>
</feature>
<keyword evidence="1" id="KW-0813">Transport</keyword>
<dbReference type="OrthoDB" id="9763796at2"/>
<feature type="transmembrane region" description="Helical" evidence="1">
    <location>
        <begin position="142"/>
        <end position="159"/>
    </location>
</feature>
<keyword evidence="1" id="KW-0812">Transmembrane</keyword>
<protein>
    <recommendedName>
        <fullName evidence="1">Potassium-transporting ATPase potassium-binding subunit</fullName>
    </recommendedName>
    <alternativeName>
        <fullName evidence="1">ATP phosphohydrolase [potassium-transporting] A chain</fullName>
    </alternativeName>
    <alternativeName>
        <fullName evidence="1">Potassium-binding and translocating subunit A</fullName>
    </alternativeName>
    <alternativeName>
        <fullName evidence="1">Potassium-translocating ATPase A chain</fullName>
    </alternativeName>
</protein>
<feature type="transmembrane region" description="Helical" evidence="1">
    <location>
        <begin position="66"/>
        <end position="87"/>
    </location>
</feature>
<dbReference type="PANTHER" id="PTHR30607">
    <property type="entry name" value="POTASSIUM-TRANSPORTING ATPASE A CHAIN"/>
    <property type="match status" value="1"/>
</dbReference>
<keyword evidence="1" id="KW-1003">Cell membrane</keyword>
<dbReference type="AlphaFoldDB" id="A0A2K9NP68"/>
<keyword evidence="1" id="KW-0630">Potassium</keyword>
<feature type="transmembrane region" description="Helical" evidence="1">
    <location>
        <begin position="353"/>
        <end position="372"/>
    </location>
</feature>
<dbReference type="EMBL" id="CP025704">
    <property type="protein sequence ID" value="AUN97292.1"/>
    <property type="molecule type" value="Genomic_DNA"/>
</dbReference>
<dbReference type="PIRSF" id="PIRSF001294">
    <property type="entry name" value="K_ATPaseA"/>
    <property type="match status" value="1"/>
</dbReference>
<keyword evidence="1" id="KW-0406">Ion transport</keyword>
<evidence type="ECO:0000256" key="1">
    <source>
        <dbReference type="HAMAP-Rule" id="MF_00275"/>
    </source>
</evidence>
<dbReference type="HAMAP" id="MF_00275">
    <property type="entry name" value="KdpA"/>
    <property type="match status" value="1"/>
</dbReference>
<keyword evidence="3" id="KW-1185">Reference proteome</keyword>
<comment type="subcellular location">
    <subcellularLocation>
        <location evidence="1">Cell membrane</location>
        <topology evidence="1">Multi-pass membrane protein</topology>
    </subcellularLocation>
</comment>